<comment type="caution">
    <text evidence="16">The sequence shown here is derived from an EMBL/GenBank/DDBJ whole genome shotgun (WGS) entry which is preliminary data.</text>
</comment>
<evidence type="ECO:0000256" key="4">
    <source>
        <dbReference type="ARBA" id="ARBA00022741"/>
    </source>
</evidence>
<comment type="function">
    <text evidence="11">DNA helicase that possesses intrinsic ATP-dependent nucleosome-remodeling activity and is both required for DNA repair and heterochromatin organization. Promotes DNA end resection of double-strand breaks (DSBs) following DNA damage: probably acts by weakening histone DNA interactions in nucleosomes flanking DSBs.</text>
</comment>
<comment type="subcellular location">
    <subcellularLocation>
        <location evidence="1">Nucleus</location>
    </subcellularLocation>
</comment>
<dbReference type="Pfam" id="PF00176">
    <property type="entry name" value="SNF2-rel_dom"/>
    <property type="match status" value="2"/>
</dbReference>
<keyword evidence="9" id="KW-0238">DNA-binding</keyword>
<evidence type="ECO:0000256" key="12">
    <source>
        <dbReference type="ARBA" id="ARBA00069890"/>
    </source>
</evidence>
<organism evidence="16 17">
    <name type="scientific">Popillia japonica</name>
    <name type="common">Japanese beetle</name>
    <dbReference type="NCBI Taxonomy" id="7064"/>
    <lineage>
        <taxon>Eukaryota</taxon>
        <taxon>Metazoa</taxon>
        <taxon>Ecdysozoa</taxon>
        <taxon>Arthropoda</taxon>
        <taxon>Hexapoda</taxon>
        <taxon>Insecta</taxon>
        <taxon>Pterygota</taxon>
        <taxon>Neoptera</taxon>
        <taxon>Endopterygota</taxon>
        <taxon>Coleoptera</taxon>
        <taxon>Polyphaga</taxon>
        <taxon>Scarabaeiformia</taxon>
        <taxon>Scarabaeidae</taxon>
        <taxon>Rutelinae</taxon>
        <taxon>Popillia</taxon>
    </lineage>
</organism>
<keyword evidence="10" id="KW-0539">Nucleus</keyword>
<dbReference type="InterPro" id="IPR014001">
    <property type="entry name" value="Helicase_ATP-bd"/>
</dbReference>
<feature type="domain" description="Helicase ATP-binding" evidence="14">
    <location>
        <begin position="384"/>
        <end position="554"/>
    </location>
</feature>
<dbReference type="PROSITE" id="PS51194">
    <property type="entry name" value="HELICASE_CTER"/>
    <property type="match status" value="1"/>
</dbReference>
<keyword evidence="6 16" id="KW-0347">Helicase</keyword>
<dbReference type="CDD" id="cd14279">
    <property type="entry name" value="CUE"/>
    <property type="match status" value="1"/>
</dbReference>
<dbReference type="SMART" id="SM00490">
    <property type="entry name" value="HELICc"/>
    <property type="match status" value="1"/>
</dbReference>
<keyword evidence="5" id="KW-0378">Hydrolase</keyword>
<evidence type="ECO:0000256" key="10">
    <source>
        <dbReference type="ARBA" id="ARBA00023242"/>
    </source>
</evidence>
<dbReference type="GO" id="GO:0005694">
    <property type="term" value="C:chromosome"/>
    <property type="evidence" value="ECO:0007669"/>
    <property type="project" value="UniProtKB-ARBA"/>
</dbReference>
<dbReference type="GO" id="GO:0006325">
    <property type="term" value="P:chromatin organization"/>
    <property type="evidence" value="ECO:0007669"/>
    <property type="project" value="UniProtKB-KW"/>
</dbReference>
<dbReference type="GO" id="GO:0003677">
    <property type="term" value="F:DNA binding"/>
    <property type="evidence" value="ECO:0007669"/>
    <property type="project" value="UniProtKB-KW"/>
</dbReference>
<evidence type="ECO:0000256" key="2">
    <source>
        <dbReference type="ARBA" id="ARBA00007025"/>
    </source>
</evidence>
<dbReference type="GO" id="GO:0016787">
    <property type="term" value="F:hydrolase activity"/>
    <property type="evidence" value="ECO:0007669"/>
    <property type="project" value="UniProtKB-KW"/>
</dbReference>
<keyword evidence="4" id="KW-0547">Nucleotide-binding</keyword>
<dbReference type="EMBL" id="JASPKY010000076">
    <property type="protein sequence ID" value="KAK9739305.1"/>
    <property type="molecule type" value="Genomic_DNA"/>
</dbReference>
<dbReference type="AlphaFoldDB" id="A0AAW1LZF8"/>
<dbReference type="Pfam" id="PF00271">
    <property type="entry name" value="Helicase_C"/>
    <property type="match status" value="1"/>
</dbReference>
<dbReference type="Proteomes" id="UP001458880">
    <property type="component" value="Unassembled WGS sequence"/>
</dbReference>
<feature type="region of interest" description="Disordered" evidence="13">
    <location>
        <begin position="92"/>
        <end position="129"/>
    </location>
</feature>
<evidence type="ECO:0000256" key="3">
    <source>
        <dbReference type="ARBA" id="ARBA00012551"/>
    </source>
</evidence>
<dbReference type="SMART" id="SM00487">
    <property type="entry name" value="DEXDc"/>
    <property type="match status" value="1"/>
</dbReference>
<evidence type="ECO:0000259" key="14">
    <source>
        <dbReference type="PROSITE" id="PS51192"/>
    </source>
</evidence>
<keyword evidence="8" id="KW-0156">Chromatin regulator</keyword>
<evidence type="ECO:0000313" key="17">
    <source>
        <dbReference type="Proteomes" id="UP001458880"/>
    </source>
</evidence>
<sequence>MWKNATYGKILSNLLGKFVPLYEALVKVKNTQEHVNSSRLPRCPIIMPQESLIKLSEFRIQKKPTIMSGHLNPSLQNDELDGQTTPIRRRIIQVPDSDSDCESNGLNTKSDSAMQSTSSSSNSGSVKNETVASRELKIRYLTKMFPDKEPFKIYETLAECNFVINLAVTKLTDTFSNASDLDFETWKNSNSHCISNTVSNRSVSKIDYVKRKQISQNSSTKTKRCKMDVDEDSNESTDAKSYVDNRVYDSDEDSDVDISNELTRDKKRVFEFMQNATSNELQLMTSCSKKKIDAIIASRPFENWIDLVQKLQQNKNLSTDLLNSAQQVLVTRNNIKQLMKKCSNLSQNLEQAIRSDLTVKEQPRLLSPGLELTSYQLVGLNWLAVLHNQDVNGILADEMGLGKTVQVIAFLAYLKEANLAKTTHLIVVPSSTLENWQNEFERWCPDLNVLLYYGSTEERRMMRLMFAEGKHKDYDVVLTTYTMVSSSSEEKKMFRVTPMHYVVFDEAHMLKNMNTQRYECLIRIKASKRILLTGTPLQNNLLELMSLLIFVMPNIFSEKTEDLKNLFQKTSKAKDVDNDALPQFEREQIEHAKRIMKPFVLRRLKKDVLCFRRLRWKAKDVDNDALPQFEREQIEHAKRIMKPFVLRRLKKDVLQDLPKKDDYMLQIPLAPTQEEQYINLVASFKEAGNNENVNYNGVTMMSDLRKLSNHPLLLRYHYQYEDLPEIAKRLAADPGYKDTVEQYIIEDLPEIAKRLAADPGYKDTVEQYIIDDLACMSDFEIHTMTKQFKCLQDLGLPDNLITTSGKFLQFNNNIGQYVIMLDVVEEYVLIFSQYVIMLDVVEEYLQIRQHSYLRLDGSTPVTIRQQLIDEFTEDPTIFIFLLSTKAGGLGINLTAADTVIIHDIDFNPYNDKQAEDRCHRMGQQNPVSVYRLISKGTIEEGMWQLTQEKLKLEKEITSDDYENTDVKSVVNLLSSALGIDSEKATNLVSPRKKS</sequence>
<dbReference type="Gene3D" id="3.40.50.10810">
    <property type="entry name" value="Tandem AAA-ATPase domain"/>
    <property type="match status" value="2"/>
</dbReference>
<dbReference type="Gene3D" id="3.40.50.300">
    <property type="entry name" value="P-loop containing nucleotide triphosphate hydrolases"/>
    <property type="match status" value="2"/>
</dbReference>
<gene>
    <name evidence="16" type="ORF">QE152_g9147</name>
</gene>
<dbReference type="InterPro" id="IPR001650">
    <property type="entry name" value="Helicase_C-like"/>
</dbReference>
<dbReference type="InterPro" id="IPR000330">
    <property type="entry name" value="SNF2_N"/>
</dbReference>
<evidence type="ECO:0000256" key="11">
    <source>
        <dbReference type="ARBA" id="ARBA00059294"/>
    </source>
</evidence>
<evidence type="ECO:0000256" key="6">
    <source>
        <dbReference type="ARBA" id="ARBA00022806"/>
    </source>
</evidence>
<evidence type="ECO:0000256" key="1">
    <source>
        <dbReference type="ARBA" id="ARBA00004123"/>
    </source>
</evidence>
<evidence type="ECO:0000256" key="5">
    <source>
        <dbReference type="ARBA" id="ARBA00022801"/>
    </source>
</evidence>
<feature type="compositionally biased region" description="Low complexity" evidence="13">
    <location>
        <begin position="110"/>
        <end position="125"/>
    </location>
</feature>
<evidence type="ECO:0000256" key="8">
    <source>
        <dbReference type="ARBA" id="ARBA00022853"/>
    </source>
</evidence>
<dbReference type="SUPFAM" id="SSF52540">
    <property type="entry name" value="P-loop containing nucleoside triphosphate hydrolases"/>
    <property type="match status" value="2"/>
</dbReference>
<feature type="region of interest" description="Disordered" evidence="13">
    <location>
        <begin position="215"/>
        <end position="240"/>
    </location>
</feature>
<keyword evidence="7" id="KW-0067">ATP-binding</keyword>
<protein>
    <recommendedName>
        <fullName evidence="12">SWI/SNF-related matrix-associated actin-dependent regulator of chromatin subfamily A containing DEAD/H box 1 homolog</fullName>
        <ecNumber evidence="3">3.6.4.12</ecNumber>
    </recommendedName>
</protein>
<dbReference type="PROSITE" id="PS51192">
    <property type="entry name" value="HELICASE_ATP_BIND_1"/>
    <property type="match status" value="1"/>
</dbReference>
<dbReference type="CDD" id="cd18793">
    <property type="entry name" value="SF2_C_SNF"/>
    <property type="match status" value="1"/>
</dbReference>
<comment type="similarity">
    <text evidence="2">Belongs to the SNF2/RAD54 helicase family.</text>
</comment>
<proteinExistence type="inferred from homology"/>
<dbReference type="InterPro" id="IPR049730">
    <property type="entry name" value="SNF2/RAD54-like_C"/>
</dbReference>
<dbReference type="GO" id="GO:0005634">
    <property type="term" value="C:nucleus"/>
    <property type="evidence" value="ECO:0007669"/>
    <property type="project" value="UniProtKB-SubCell"/>
</dbReference>
<accession>A0AAW1LZF8</accession>
<evidence type="ECO:0000256" key="13">
    <source>
        <dbReference type="SAM" id="MobiDB-lite"/>
    </source>
</evidence>
<dbReference type="FunFam" id="3.40.50.10810:FF:000014">
    <property type="entry name" value="SWI/SNF-related matrix-associated actin-dependent regulator of chromatin subfamily A containing DEAD/H box 1"/>
    <property type="match status" value="1"/>
</dbReference>
<reference evidence="16 17" key="1">
    <citation type="journal article" date="2024" name="BMC Genomics">
        <title>De novo assembly and annotation of Popillia japonica's genome with initial clues to its potential as an invasive pest.</title>
        <authorList>
            <person name="Cucini C."/>
            <person name="Boschi S."/>
            <person name="Funari R."/>
            <person name="Cardaioli E."/>
            <person name="Iannotti N."/>
            <person name="Marturano G."/>
            <person name="Paoli F."/>
            <person name="Bruttini M."/>
            <person name="Carapelli A."/>
            <person name="Frati F."/>
            <person name="Nardi F."/>
        </authorList>
    </citation>
    <scope>NUCLEOTIDE SEQUENCE [LARGE SCALE GENOMIC DNA]</scope>
    <source>
        <strain evidence="16">DMR45628</strain>
    </source>
</reference>
<evidence type="ECO:0000259" key="15">
    <source>
        <dbReference type="PROSITE" id="PS51194"/>
    </source>
</evidence>
<dbReference type="EC" id="3.6.4.12" evidence="3"/>
<feature type="domain" description="Helicase C-terminal" evidence="15">
    <location>
        <begin position="816"/>
        <end position="978"/>
    </location>
</feature>
<dbReference type="GO" id="GO:0005524">
    <property type="term" value="F:ATP binding"/>
    <property type="evidence" value="ECO:0007669"/>
    <property type="project" value="UniProtKB-KW"/>
</dbReference>
<evidence type="ECO:0000256" key="7">
    <source>
        <dbReference type="ARBA" id="ARBA00022840"/>
    </source>
</evidence>
<dbReference type="InterPro" id="IPR027417">
    <property type="entry name" value="P-loop_NTPase"/>
</dbReference>
<dbReference type="PANTHER" id="PTHR10799">
    <property type="entry name" value="SNF2/RAD54 HELICASE FAMILY"/>
    <property type="match status" value="1"/>
</dbReference>
<name>A0AAW1LZF8_POPJA</name>
<dbReference type="GO" id="GO:0003678">
    <property type="term" value="F:DNA helicase activity"/>
    <property type="evidence" value="ECO:0007669"/>
    <property type="project" value="UniProtKB-EC"/>
</dbReference>
<dbReference type="InterPro" id="IPR038718">
    <property type="entry name" value="SNF2-like_sf"/>
</dbReference>
<evidence type="ECO:0000256" key="9">
    <source>
        <dbReference type="ARBA" id="ARBA00023125"/>
    </source>
</evidence>
<evidence type="ECO:0000313" key="16">
    <source>
        <dbReference type="EMBL" id="KAK9739305.1"/>
    </source>
</evidence>
<keyword evidence="17" id="KW-1185">Reference proteome</keyword>